<dbReference type="OrthoDB" id="245563at2759"/>
<gene>
    <name evidence="1" type="ORF">DILT_LOCUS3823</name>
</gene>
<dbReference type="AlphaFoldDB" id="A0A3P6TLP0"/>
<accession>A0A3P6TLP0</accession>
<evidence type="ECO:0000313" key="1">
    <source>
        <dbReference type="EMBL" id="VDK86107.1"/>
    </source>
</evidence>
<dbReference type="Proteomes" id="UP000281553">
    <property type="component" value="Unassembled WGS sequence"/>
</dbReference>
<evidence type="ECO:0000313" key="2">
    <source>
        <dbReference type="Proteomes" id="UP000281553"/>
    </source>
</evidence>
<name>A0A3P6TLP0_DIBLA</name>
<reference evidence="1 2" key="1">
    <citation type="submission" date="2018-11" db="EMBL/GenBank/DDBJ databases">
        <authorList>
            <consortium name="Pathogen Informatics"/>
        </authorList>
    </citation>
    <scope>NUCLEOTIDE SEQUENCE [LARGE SCALE GENOMIC DNA]</scope>
</reference>
<proteinExistence type="predicted"/>
<keyword evidence="2" id="KW-1185">Reference proteome</keyword>
<organism evidence="1 2">
    <name type="scientific">Dibothriocephalus latus</name>
    <name type="common">Fish tapeworm</name>
    <name type="synonym">Diphyllobothrium latum</name>
    <dbReference type="NCBI Taxonomy" id="60516"/>
    <lineage>
        <taxon>Eukaryota</taxon>
        <taxon>Metazoa</taxon>
        <taxon>Spiralia</taxon>
        <taxon>Lophotrochozoa</taxon>
        <taxon>Platyhelminthes</taxon>
        <taxon>Cestoda</taxon>
        <taxon>Eucestoda</taxon>
        <taxon>Diphyllobothriidea</taxon>
        <taxon>Diphyllobothriidae</taxon>
        <taxon>Dibothriocephalus</taxon>
    </lineage>
</organism>
<protein>
    <submittedName>
        <fullName evidence="1">Uncharacterized protein</fullName>
    </submittedName>
</protein>
<dbReference type="EMBL" id="UYRU01044314">
    <property type="protein sequence ID" value="VDK86107.1"/>
    <property type="molecule type" value="Genomic_DNA"/>
</dbReference>
<sequence length="109" mass="12242">MSDESGEEIIYNAFDAYLNIGRHLIKRKAFARALIYLDEIDDKAEKITSLKPEKIVYFFGLLLFEQSVYLCLSQYPYASSSSFSLSSSPPKSYSFPLAASHICPQSVVA</sequence>